<dbReference type="CDD" id="cd01949">
    <property type="entry name" value="GGDEF"/>
    <property type="match status" value="1"/>
</dbReference>
<dbReference type="PROSITE" id="PS50112">
    <property type="entry name" value="PAS"/>
    <property type="match status" value="3"/>
</dbReference>
<feature type="domain" description="PAC" evidence="2">
    <location>
        <begin position="326"/>
        <end position="376"/>
    </location>
</feature>
<dbReference type="Gene3D" id="3.30.450.20">
    <property type="entry name" value="PAS domain"/>
    <property type="match status" value="3"/>
</dbReference>
<gene>
    <name evidence="4" type="ORF">ACFFJK_14550</name>
</gene>
<dbReference type="InterPro" id="IPR000160">
    <property type="entry name" value="GGDEF_dom"/>
</dbReference>
<dbReference type="InterPro" id="IPR035965">
    <property type="entry name" value="PAS-like_dom_sf"/>
</dbReference>
<dbReference type="InterPro" id="IPR000700">
    <property type="entry name" value="PAS-assoc_C"/>
</dbReference>
<feature type="domain" description="GGDEF" evidence="3">
    <location>
        <begin position="409"/>
        <end position="542"/>
    </location>
</feature>
<sequence>MPTRSPTTDLFFTAFAHSSVGMALISLQGHWIEVNPALCRIIGYTRDELLALTFQEITHPDDLDGDLTLLNKVLANEIDFYNLEKRYRHASGRIIWGLLTVTLSRDAGGNPECLIGQMIDITEHKKAVEDRDAFFTLSPDLLAITGTDGYLLQVNPAWTDALGWTQDELSSRPFIDFVHPDDVAATLAEAGRIYRGGVARGFRNRYRHARGGYRWLEWSTRALNNGLMYCSVRDVTTQIENEERLRSQEQKIRLLIENANDAFLGMNERGIITEWNKQAELTFGWSAQEAIGQPMVELLTPQRMRRQHLDGVQAFLRHGQLASPRKRVEVPALRKDGSEILVEITVGALPFDGELYFHAFLRDVSEQRRMSEQLHHRATHDFLTGLPNRYEFMGRLQRAIEAASRQPPRPLVLLFIDLDGFKAVNDICGHEMGDAVLIEFGRRLGQSVRRTDQVARLAGDEFVVLLDHVANAELDAEGVCSKILGAAGRPYPQLAGRTEVGASIGVALYQPADSADTLLSRADAAMYVAKNAGKNRVAFLRDGLWVVRAGGR</sequence>
<dbReference type="InterPro" id="IPR029787">
    <property type="entry name" value="Nucleotide_cyclase"/>
</dbReference>
<dbReference type="Pfam" id="PF00990">
    <property type="entry name" value="GGDEF"/>
    <property type="match status" value="1"/>
</dbReference>
<evidence type="ECO:0000313" key="5">
    <source>
        <dbReference type="Proteomes" id="UP001589773"/>
    </source>
</evidence>
<accession>A0ABV6FHW4</accession>
<feature type="domain" description="PAS" evidence="1">
    <location>
        <begin position="7"/>
        <end position="77"/>
    </location>
</feature>
<dbReference type="NCBIfam" id="TIGR00254">
    <property type="entry name" value="GGDEF"/>
    <property type="match status" value="1"/>
</dbReference>
<comment type="caution">
    <text evidence="4">The sequence shown here is derived from an EMBL/GenBank/DDBJ whole genome shotgun (WGS) entry which is preliminary data.</text>
</comment>
<name>A0ABV6FHW4_9BURK</name>
<dbReference type="Gene3D" id="3.30.70.270">
    <property type="match status" value="1"/>
</dbReference>
<keyword evidence="5" id="KW-1185">Reference proteome</keyword>
<protein>
    <submittedName>
        <fullName evidence="4">PAS domain S-box protein</fullName>
    </submittedName>
</protein>
<dbReference type="PROSITE" id="PS50113">
    <property type="entry name" value="PAC"/>
    <property type="match status" value="2"/>
</dbReference>
<dbReference type="SMART" id="SM00267">
    <property type="entry name" value="GGDEF"/>
    <property type="match status" value="1"/>
</dbReference>
<dbReference type="SUPFAM" id="SSF55785">
    <property type="entry name" value="PYP-like sensor domain (PAS domain)"/>
    <property type="match status" value="3"/>
</dbReference>
<reference evidence="4 5" key="1">
    <citation type="submission" date="2024-09" db="EMBL/GenBank/DDBJ databases">
        <authorList>
            <person name="Sun Q."/>
            <person name="Mori K."/>
        </authorList>
    </citation>
    <scope>NUCLEOTIDE SEQUENCE [LARGE SCALE GENOMIC DNA]</scope>
    <source>
        <strain evidence="4 5">CCM 7792</strain>
    </source>
</reference>
<evidence type="ECO:0000313" key="4">
    <source>
        <dbReference type="EMBL" id="MFC0253117.1"/>
    </source>
</evidence>
<dbReference type="NCBIfam" id="TIGR00229">
    <property type="entry name" value="sensory_box"/>
    <property type="match status" value="3"/>
</dbReference>
<dbReference type="InterPro" id="IPR013767">
    <property type="entry name" value="PAS_fold"/>
</dbReference>
<dbReference type="RefSeq" id="WP_379680076.1">
    <property type="nucleotide sequence ID" value="NZ_JBHLWP010000013.1"/>
</dbReference>
<dbReference type="PANTHER" id="PTHR44757:SF2">
    <property type="entry name" value="BIOFILM ARCHITECTURE MAINTENANCE PROTEIN MBAA"/>
    <property type="match status" value="1"/>
</dbReference>
<dbReference type="Pfam" id="PF00989">
    <property type="entry name" value="PAS"/>
    <property type="match status" value="1"/>
</dbReference>
<evidence type="ECO:0000259" key="2">
    <source>
        <dbReference type="PROSITE" id="PS50113"/>
    </source>
</evidence>
<dbReference type="InterPro" id="IPR001610">
    <property type="entry name" value="PAC"/>
</dbReference>
<feature type="domain" description="PAS" evidence="1">
    <location>
        <begin position="248"/>
        <end position="302"/>
    </location>
</feature>
<dbReference type="InterPro" id="IPR043128">
    <property type="entry name" value="Rev_trsase/Diguanyl_cyclase"/>
</dbReference>
<feature type="domain" description="PAS" evidence="1">
    <location>
        <begin position="148"/>
        <end position="197"/>
    </location>
</feature>
<evidence type="ECO:0000259" key="1">
    <source>
        <dbReference type="PROSITE" id="PS50112"/>
    </source>
</evidence>
<dbReference type="CDD" id="cd00130">
    <property type="entry name" value="PAS"/>
    <property type="match status" value="3"/>
</dbReference>
<dbReference type="SUPFAM" id="SSF55073">
    <property type="entry name" value="Nucleotide cyclase"/>
    <property type="match status" value="1"/>
</dbReference>
<dbReference type="EMBL" id="JBHLWP010000013">
    <property type="protein sequence ID" value="MFC0253117.1"/>
    <property type="molecule type" value="Genomic_DNA"/>
</dbReference>
<dbReference type="InterPro" id="IPR000014">
    <property type="entry name" value="PAS"/>
</dbReference>
<dbReference type="Proteomes" id="UP001589773">
    <property type="component" value="Unassembled WGS sequence"/>
</dbReference>
<proteinExistence type="predicted"/>
<evidence type="ECO:0000259" key="3">
    <source>
        <dbReference type="PROSITE" id="PS50887"/>
    </source>
</evidence>
<feature type="domain" description="PAC" evidence="2">
    <location>
        <begin position="81"/>
        <end position="133"/>
    </location>
</feature>
<dbReference type="InterPro" id="IPR013655">
    <property type="entry name" value="PAS_fold_3"/>
</dbReference>
<dbReference type="SMART" id="SM00091">
    <property type="entry name" value="PAS"/>
    <property type="match status" value="3"/>
</dbReference>
<dbReference type="PROSITE" id="PS50887">
    <property type="entry name" value="GGDEF"/>
    <property type="match status" value="1"/>
</dbReference>
<dbReference type="PANTHER" id="PTHR44757">
    <property type="entry name" value="DIGUANYLATE CYCLASE DGCP"/>
    <property type="match status" value="1"/>
</dbReference>
<organism evidence="4 5">
    <name type="scientific">Massilia consociata</name>
    <dbReference type="NCBI Taxonomy" id="760117"/>
    <lineage>
        <taxon>Bacteria</taxon>
        <taxon>Pseudomonadati</taxon>
        <taxon>Pseudomonadota</taxon>
        <taxon>Betaproteobacteria</taxon>
        <taxon>Burkholderiales</taxon>
        <taxon>Oxalobacteraceae</taxon>
        <taxon>Telluria group</taxon>
        <taxon>Massilia</taxon>
    </lineage>
</organism>
<dbReference type="InterPro" id="IPR052155">
    <property type="entry name" value="Biofilm_reg_signaling"/>
</dbReference>
<dbReference type="SMART" id="SM00086">
    <property type="entry name" value="PAC"/>
    <property type="match status" value="3"/>
</dbReference>
<dbReference type="Pfam" id="PF08447">
    <property type="entry name" value="PAS_3"/>
    <property type="match status" value="2"/>
</dbReference>